<accession>A0A2K1ZNB7</accession>
<reference evidence="2 3" key="1">
    <citation type="journal article" date="2006" name="Science">
        <title>The genome of black cottonwood, Populus trichocarpa (Torr. &amp; Gray).</title>
        <authorList>
            <person name="Tuskan G.A."/>
            <person name="Difazio S."/>
            <person name="Jansson S."/>
            <person name="Bohlmann J."/>
            <person name="Grigoriev I."/>
            <person name="Hellsten U."/>
            <person name="Putnam N."/>
            <person name="Ralph S."/>
            <person name="Rombauts S."/>
            <person name="Salamov A."/>
            <person name="Schein J."/>
            <person name="Sterck L."/>
            <person name="Aerts A."/>
            <person name="Bhalerao R.R."/>
            <person name="Bhalerao R.P."/>
            <person name="Blaudez D."/>
            <person name="Boerjan W."/>
            <person name="Brun A."/>
            <person name="Brunner A."/>
            <person name="Busov V."/>
            <person name="Campbell M."/>
            <person name="Carlson J."/>
            <person name="Chalot M."/>
            <person name="Chapman J."/>
            <person name="Chen G.L."/>
            <person name="Cooper D."/>
            <person name="Coutinho P.M."/>
            <person name="Couturier J."/>
            <person name="Covert S."/>
            <person name="Cronk Q."/>
            <person name="Cunningham R."/>
            <person name="Davis J."/>
            <person name="Degroeve S."/>
            <person name="Dejardin A."/>
            <person name="Depamphilis C."/>
            <person name="Detter J."/>
            <person name="Dirks B."/>
            <person name="Dubchak I."/>
            <person name="Duplessis S."/>
            <person name="Ehlting J."/>
            <person name="Ellis B."/>
            <person name="Gendler K."/>
            <person name="Goodstein D."/>
            <person name="Gribskov M."/>
            <person name="Grimwood J."/>
            <person name="Groover A."/>
            <person name="Gunter L."/>
            <person name="Hamberger B."/>
            <person name="Heinze B."/>
            <person name="Helariutta Y."/>
            <person name="Henrissat B."/>
            <person name="Holligan D."/>
            <person name="Holt R."/>
            <person name="Huang W."/>
            <person name="Islam-Faridi N."/>
            <person name="Jones S."/>
            <person name="Jones-Rhoades M."/>
            <person name="Jorgensen R."/>
            <person name="Joshi C."/>
            <person name="Kangasjarvi J."/>
            <person name="Karlsson J."/>
            <person name="Kelleher C."/>
            <person name="Kirkpatrick R."/>
            <person name="Kirst M."/>
            <person name="Kohler A."/>
            <person name="Kalluri U."/>
            <person name="Larimer F."/>
            <person name="Leebens-Mack J."/>
            <person name="Leple J.C."/>
            <person name="Locascio P."/>
            <person name="Lou Y."/>
            <person name="Lucas S."/>
            <person name="Martin F."/>
            <person name="Montanini B."/>
            <person name="Napoli C."/>
            <person name="Nelson D.R."/>
            <person name="Nelson C."/>
            <person name="Nieminen K."/>
            <person name="Nilsson O."/>
            <person name="Pereda V."/>
            <person name="Peter G."/>
            <person name="Philippe R."/>
            <person name="Pilate G."/>
            <person name="Poliakov A."/>
            <person name="Razumovskaya J."/>
            <person name="Richardson P."/>
            <person name="Rinaldi C."/>
            <person name="Ritland K."/>
            <person name="Rouze P."/>
            <person name="Ryaboy D."/>
            <person name="Schmutz J."/>
            <person name="Schrader J."/>
            <person name="Segerman B."/>
            <person name="Shin H."/>
            <person name="Siddiqui A."/>
            <person name="Sterky F."/>
            <person name="Terry A."/>
            <person name="Tsai C.J."/>
            <person name="Uberbacher E."/>
            <person name="Unneberg P."/>
            <person name="Vahala J."/>
            <person name="Wall K."/>
            <person name="Wessler S."/>
            <person name="Yang G."/>
            <person name="Yin T."/>
            <person name="Douglas C."/>
            <person name="Marra M."/>
            <person name="Sandberg G."/>
            <person name="Van de Peer Y."/>
            <person name="Rokhsar D."/>
        </authorList>
    </citation>
    <scope>NUCLEOTIDE SEQUENCE [LARGE SCALE GENOMIC DNA]</scope>
    <source>
        <strain evidence="3">cv. Nisqually</strain>
    </source>
</reference>
<feature type="compositionally biased region" description="Polar residues" evidence="1">
    <location>
        <begin position="15"/>
        <end position="25"/>
    </location>
</feature>
<sequence>MKNFRPKGYLALHAGNSTNPPDCSSQDFRIPENINDRIRSNQEMMNQNIYSNIRTTTKQNKDVYFL</sequence>
<proteinExistence type="predicted"/>
<keyword evidence="3" id="KW-1185">Reference proteome</keyword>
<dbReference type="AlphaFoldDB" id="A0A2K1ZNB7"/>
<evidence type="ECO:0000313" key="2">
    <source>
        <dbReference type="EMBL" id="PNT26771.1"/>
    </source>
</evidence>
<gene>
    <name evidence="2" type="ORF">POPTR_007G027100</name>
</gene>
<evidence type="ECO:0000256" key="1">
    <source>
        <dbReference type="SAM" id="MobiDB-lite"/>
    </source>
</evidence>
<feature type="region of interest" description="Disordered" evidence="1">
    <location>
        <begin position="1"/>
        <end position="25"/>
    </location>
</feature>
<dbReference type="Proteomes" id="UP000006729">
    <property type="component" value="Chromosome 7"/>
</dbReference>
<evidence type="ECO:0000313" key="3">
    <source>
        <dbReference type="Proteomes" id="UP000006729"/>
    </source>
</evidence>
<dbReference type="EMBL" id="CM009296">
    <property type="protein sequence ID" value="PNT26771.1"/>
    <property type="molecule type" value="Genomic_DNA"/>
</dbReference>
<organism evidence="2 3">
    <name type="scientific">Populus trichocarpa</name>
    <name type="common">Western balsam poplar</name>
    <name type="synonym">Populus balsamifera subsp. trichocarpa</name>
    <dbReference type="NCBI Taxonomy" id="3694"/>
    <lineage>
        <taxon>Eukaryota</taxon>
        <taxon>Viridiplantae</taxon>
        <taxon>Streptophyta</taxon>
        <taxon>Embryophyta</taxon>
        <taxon>Tracheophyta</taxon>
        <taxon>Spermatophyta</taxon>
        <taxon>Magnoliopsida</taxon>
        <taxon>eudicotyledons</taxon>
        <taxon>Gunneridae</taxon>
        <taxon>Pentapetalae</taxon>
        <taxon>rosids</taxon>
        <taxon>fabids</taxon>
        <taxon>Malpighiales</taxon>
        <taxon>Salicaceae</taxon>
        <taxon>Saliceae</taxon>
        <taxon>Populus</taxon>
    </lineage>
</organism>
<protein>
    <submittedName>
        <fullName evidence="2">Uncharacterized protein</fullName>
    </submittedName>
</protein>
<dbReference type="InParanoid" id="A0A2K1ZNB7"/>
<name>A0A2K1ZNB7_POPTR</name>